<dbReference type="HOGENOM" id="CLU_164523_0_0_7"/>
<organism evidence="1 2">
    <name type="scientific">Geobacter pickeringii</name>
    <dbReference type="NCBI Taxonomy" id="345632"/>
    <lineage>
        <taxon>Bacteria</taxon>
        <taxon>Pseudomonadati</taxon>
        <taxon>Thermodesulfobacteriota</taxon>
        <taxon>Desulfuromonadia</taxon>
        <taxon>Geobacterales</taxon>
        <taxon>Geobacteraceae</taxon>
        <taxon>Geobacter</taxon>
    </lineage>
</organism>
<evidence type="ECO:0000313" key="2">
    <source>
        <dbReference type="Proteomes" id="UP000057609"/>
    </source>
</evidence>
<sequence>MSEEIRSNFHLFWDNFPFPVMLVHRDRTIVEVNSAAKAMEYPVGTRCCDMGEKKFHAGCRANMALREQAGVREVAYYEHLGQVIDGYWIPLSGVADLYVHFGIDITEHAADRLFPEKCGDTRSGCSSCSCE</sequence>
<protein>
    <recommendedName>
        <fullName evidence="3">PAS domain-containing protein</fullName>
    </recommendedName>
</protein>
<dbReference type="EMBL" id="CP009788">
    <property type="protein sequence ID" value="AJE04948.1"/>
    <property type="molecule type" value="Genomic_DNA"/>
</dbReference>
<reference evidence="1 2" key="1">
    <citation type="journal article" date="2015" name="Genome Announc.">
        <title>Complete Genome of Geobacter pickeringii G13T, a Metal-Reducing Isolate from Sedimentary Kaolin Deposits.</title>
        <authorList>
            <person name="Badalamenti J.P."/>
            <person name="Bond D.R."/>
        </authorList>
    </citation>
    <scope>NUCLEOTIDE SEQUENCE [LARGE SCALE GENOMIC DNA]</scope>
    <source>
        <strain evidence="1 2">G13</strain>
    </source>
</reference>
<evidence type="ECO:0008006" key="3">
    <source>
        <dbReference type="Google" id="ProtNLM"/>
    </source>
</evidence>
<dbReference type="KEGG" id="gpi:GPICK_14010"/>
<dbReference type="Proteomes" id="UP000057609">
    <property type="component" value="Chromosome"/>
</dbReference>
<gene>
    <name evidence="1" type="ORF">GPICK_14010</name>
</gene>
<keyword evidence="2" id="KW-1185">Reference proteome</keyword>
<accession>A0A0B5BE04</accession>
<dbReference type="AlphaFoldDB" id="A0A0B5BE04"/>
<name>A0A0B5BE04_9BACT</name>
<proteinExistence type="predicted"/>
<evidence type="ECO:0000313" key="1">
    <source>
        <dbReference type="EMBL" id="AJE04948.1"/>
    </source>
</evidence>